<keyword evidence="2" id="KW-0812">Transmembrane</keyword>
<evidence type="ECO:0000313" key="5">
    <source>
        <dbReference type="Proteomes" id="UP000527616"/>
    </source>
</evidence>
<organism evidence="4 5">
    <name type="scientific">Naumannella cuiyingiana</name>
    <dbReference type="NCBI Taxonomy" id="1347891"/>
    <lineage>
        <taxon>Bacteria</taxon>
        <taxon>Bacillati</taxon>
        <taxon>Actinomycetota</taxon>
        <taxon>Actinomycetes</taxon>
        <taxon>Propionibacteriales</taxon>
        <taxon>Propionibacteriaceae</taxon>
        <taxon>Naumannella</taxon>
    </lineage>
</organism>
<proteinExistence type="predicted"/>
<sequence length="311" mass="32790">MSTPYRQPARAADPTGPGTPASPARDGGNVGWYHDPRGLTGTYRWWDGAEWTDWLTTEPESPPPGPARRTVRPDPLLGPRARRALIVGGAVLAALVIGLAVLTVRGVQAVLNQPPAAVAPADLGVPRIDAPEVVADYSEISIHGIWGASLPSFPFNSEGDSTKARPIPPLIASGASGITSSDSADKYGGSFQVGLVDPSVPGDDGEELGRAVAAARHQRTVDAAERVVSTAEPVVRPGQRAGSTLVEQRAVMRFAGIEGEFETAQIVQAEVWPDGTRIVWTATTIVRTDLTEDPGFLEIRTALDESLASTR</sequence>
<feature type="region of interest" description="Disordered" evidence="1">
    <location>
        <begin position="54"/>
        <end position="75"/>
    </location>
</feature>
<feature type="region of interest" description="Disordered" evidence="1">
    <location>
        <begin position="1"/>
        <end position="33"/>
    </location>
</feature>
<dbReference type="InterPro" id="IPR018929">
    <property type="entry name" value="DUF2510"/>
</dbReference>
<accession>A0A7Z0IL58</accession>
<dbReference type="RefSeq" id="WP_218843804.1">
    <property type="nucleotide sequence ID" value="NZ_JACBZS010000001.1"/>
</dbReference>
<feature type="domain" description="DUF2510" evidence="3">
    <location>
        <begin position="31"/>
        <end position="63"/>
    </location>
</feature>
<evidence type="ECO:0000259" key="3">
    <source>
        <dbReference type="Pfam" id="PF10708"/>
    </source>
</evidence>
<evidence type="ECO:0000256" key="1">
    <source>
        <dbReference type="SAM" id="MobiDB-lite"/>
    </source>
</evidence>
<dbReference type="AlphaFoldDB" id="A0A7Z0IL58"/>
<feature type="transmembrane region" description="Helical" evidence="2">
    <location>
        <begin position="84"/>
        <end position="104"/>
    </location>
</feature>
<dbReference type="Proteomes" id="UP000527616">
    <property type="component" value="Unassembled WGS sequence"/>
</dbReference>
<evidence type="ECO:0000313" key="4">
    <source>
        <dbReference type="EMBL" id="NYI71285.1"/>
    </source>
</evidence>
<protein>
    <recommendedName>
        <fullName evidence="3">DUF2510 domain-containing protein</fullName>
    </recommendedName>
</protein>
<reference evidence="4 5" key="1">
    <citation type="submission" date="2020-07" db="EMBL/GenBank/DDBJ databases">
        <title>Sequencing the genomes of 1000 actinobacteria strains.</title>
        <authorList>
            <person name="Klenk H.-P."/>
        </authorList>
    </citation>
    <scope>NUCLEOTIDE SEQUENCE [LARGE SCALE GENOMIC DNA]</scope>
    <source>
        <strain evidence="4 5">DSM 103164</strain>
    </source>
</reference>
<name>A0A7Z0IL58_9ACTN</name>
<gene>
    <name evidence="4" type="ORF">GGQ54_001845</name>
</gene>
<keyword evidence="2" id="KW-1133">Transmembrane helix</keyword>
<keyword evidence="5" id="KW-1185">Reference proteome</keyword>
<comment type="caution">
    <text evidence="4">The sequence shown here is derived from an EMBL/GenBank/DDBJ whole genome shotgun (WGS) entry which is preliminary data.</text>
</comment>
<dbReference type="EMBL" id="JACBZS010000001">
    <property type="protein sequence ID" value="NYI71285.1"/>
    <property type="molecule type" value="Genomic_DNA"/>
</dbReference>
<dbReference type="Pfam" id="PF10708">
    <property type="entry name" value="DUF2510"/>
    <property type="match status" value="1"/>
</dbReference>
<evidence type="ECO:0000256" key="2">
    <source>
        <dbReference type="SAM" id="Phobius"/>
    </source>
</evidence>
<keyword evidence="2" id="KW-0472">Membrane</keyword>